<dbReference type="GO" id="GO:0000976">
    <property type="term" value="F:transcription cis-regulatory region binding"/>
    <property type="evidence" value="ECO:0007669"/>
    <property type="project" value="TreeGrafter"/>
</dbReference>
<dbReference type="PANTHER" id="PTHR45988">
    <property type="entry name" value="C2H2 TYPE ZINC FINGER TRANSCRIPTION FACTOR FAMILY-RELATED"/>
    <property type="match status" value="1"/>
</dbReference>
<feature type="domain" description="C2H2-type" evidence="9">
    <location>
        <begin position="140"/>
        <end position="162"/>
    </location>
</feature>
<proteinExistence type="predicted"/>
<evidence type="ECO:0000259" key="9">
    <source>
        <dbReference type="PROSITE" id="PS50157"/>
    </source>
</evidence>
<keyword evidence="6" id="KW-0804">Transcription</keyword>
<evidence type="ECO:0000256" key="4">
    <source>
        <dbReference type="ARBA" id="ARBA00022833"/>
    </source>
</evidence>
<keyword evidence="2" id="KW-0677">Repeat</keyword>
<dbReference type="PROSITE" id="PS50157">
    <property type="entry name" value="ZINC_FINGER_C2H2_2"/>
    <property type="match status" value="2"/>
</dbReference>
<feature type="region of interest" description="Disordered" evidence="8">
    <location>
        <begin position="202"/>
        <end position="236"/>
    </location>
</feature>
<evidence type="ECO:0000256" key="6">
    <source>
        <dbReference type="ARBA" id="ARBA00023163"/>
    </source>
</evidence>
<reference evidence="10 11" key="1">
    <citation type="submission" date="2021-07" db="EMBL/GenBank/DDBJ databases">
        <title>The Aristolochia fimbriata genome: insights into angiosperm evolution, floral development and chemical biosynthesis.</title>
        <authorList>
            <person name="Jiao Y."/>
        </authorList>
    </citation>
    <scope>NUCLEOTIDE SEQUENCE [LARGE SCALE GENOMIC DNA]</scope>
    <source>
        <strain evidence="10">IBCAS-2021</strain>
        <tissue evidence="10">Leaf</tissue>
    </source>
</reference>
<dbReference type="GO" id="GO:0003700">
    <property type="term" value="F:DNA-binding transcription factor activity"/>
    <property type="evidence" value="ECO:0007669"/>
    <property type="project" value="InterPro"/>
</dbReference>
<evidence type="ECO:0000256" key="3">
    <source>
        <dbReference type="ARBA" id="ARBA00022771"/>
    </source>
</evidence>
<keyword evidence="5" id="KW-0805">Transcription regulation</keyword>
<dbReference type="Gene3D" id="3.30.160.60">
    <property type="entry name" value="Classic Zinc Finger"/>
    <property type="match status" value="1"/>
</dbReference>
<organism evidence="10 11">
    <name type="scientific">Aristolochia fimbriata</name>
    <name type="common">White veined hardy Dutchman's pipe vine</name>
    <dbReference type="NCBI Taxonomy" id="158543"/>
    <lineage>
        <taxon>Eukaryota</taxon>
        <taxon>Viridiplantae</taxon>
        <taxon>Streptophyta</taxon>
        <taxon>Embryophyta</taxon>
        <taxon>Tracheophyta</taxon>
        <taxon>Spermatophyta</taxon>
        <taxon>Magnoliopsida</taxon>
        <taxon>Magnoliidae</taxon>
        <taxon>Piperales</taxon>
        <taxon>Aristolochiaceae</taxon>
        <taxon>Aristolochia</taxon>
    </lineage>
</organism>
<dbReference type="InterPro" id="IPR036236">
    <property type="entry name" value="Znf_C2H2_sf"/>
</dbReference>
<keyword evidence="1" id="KW-0479">Metal-binding</keyword>
<dbReference type="AlphaFoldDB" id="A0AAV7DXZ8"/>
<dbReference type="EMBL" id="JAINDJ010000008">
    <property type="protein sequence ID" value="KAG9440476.1"/>
    <property type="molecule type" value="Genomic_DNA"/>
</dbReference>
<keyword evidence="3 7" id="KW-0863">Zinc-finger</keyword>
<dbReference type="PROSITE" id="PS00028">
    <property type="entry name" value="ZINC_FINGER_C2H2_1"/>
    <property type="match status" value="2"/>
</dbReference>
<name>A0AAV7DXZ8_ARIFI</name>
<feature type="region of interest" description="Disordered" evidence="8">
    <location>
        <begin position="108"/>
        <end position="137"/>
    </location>
</feature>
<keyword evidence="4" id="KW-0862">Zinc</keyword>
<evidence type="ECO:0000313" key="11">
    <source>
        <dbReference type="Proteomes" id="UP000825729"/>
    </source>
</evidence>
<dbReference type="GO" id="GO:0005634">
    <property type="term" value="C:nucleus"/>
    <property type="evidence" value="ECO:0007669"/>
    <property type="project" value="TreeGrafter"/>
</dbReference>
<feature type="compositionally biased region" description="Low complexity" evidence="8">
    <location>
        <begin position="119"/>
        <end position="137"/>
    </location>
</feature>
<evidence type="ECO:0000256" key="8">
    <source>
        <dbReference type="SAM" id="MobiDB-lite"/>
    </source>
</evidence>
<feature type="region of interest" description="Disordered" evidence="8">
    <location>
        <begin position="1"/>
        <end position="43"/>
    </location>
</feature>
<protein>
    <recommendedName>
        <fullName evidence="9">C2H2-type domain-containing protein</fullName>
    </recommendedName>
</protein>
<dbReference type="PANTHER" id="PTHR45988:SF92">
    <property type="entry name" value="C2H2 TYPE ZINC FINGER TRANSCRIPTION FACTOR FAMILY-RELATED"/>
    <property type="match status" value="1"/>
</dbReference>
<feature type="compositionally biased region" description="Basic and acidic residues" evidence="8">
    <location>
        <begin position="202"/>
        <end position="211"/>
    </location>
</feature>
<dbReference type="Proteomes" id="UP000825729">
    <property type="component" value="Unassembled WGS sequence"/>
</dbReference>
<evidence type="ECO:0000256" key="1">
    <source>
        <dbReference type="ARBA" id="ARBA00022723"/>
    </source>
</evidence>
<dbReference type="SUPFAM" id="SSF57667">
    <property type="entry name" value="beta-beta-alpha zinc fingers"/>
    <property type="match status" value="1"/>
</dbReference>
<dbReference type="InterPro" id="IPR013087">
    <property type="entry name" value="Znf_C2H2_type"/>
</dbReference>
<accession>A0AAV7DXZ8</accession>
<dbReference type="GO" id="GO:0008270">
    <property type="term" value="F:zinc ion binding"/>
    <property type="evidence" value="ECO:0007669"/>
    <property type="project" value="UniProtKB-KW"/>
</dbReference>
<keyword evidence="11" id="KW-1185">Reference proteome</keyword>
<dbReference type="InterPro" id="IPR044653">
    <property type="entry name" value="AZF1/2/3-like"/>
</dbReference>
<evidence type="ECO:0000256" key="2">
    <source>
        <dbReference type="ARBA" id="ARBA00022737"/>
    </source>
</evidence>
<evidence type="ECO:0000256" key="7">
    <source>
        <dbReference type="PROSITE-ProRule" id="PRU00042"/>
    </source>
</evidence>
<dbReference type="SMART" id="SM00355">
    <property type="entry name" value="ZnF_C2H2"/>
    <property type="match status" value="2"/>
</dbReference>
<dbReference type="Pfam" id="PF13912">
    <property type="entry name" value="zf-C2H2_6"/>
    <property type="match status" value="2"/>
</dbReference>
<feature type="domain" description="C2H2-type" evidence="9">
    <location>
        <begin position="85"/>
        <end position="107"/>
    </location>
</feature>
<comment type="caution">
    <text evidence="10">The sequence shown here is derived from an EMBL/GenBank/DDBJ whole genome shotgun (WGS) entry which is preliminary data.</text>
</comment>
<gene>
    <name evidence="10" type="ORF">H6P81_020641</name>
</gene>
<evidence type="ECO:0000256" key="5">
    <source>
        <dbReference type="ARBA" id="ARBA00023015"/>
    </source>
</evidence>
<sequence length="236" mass="24527">MALEALNSPTPAAGPFQFEKLEHSQEPWPKNKRSKRPRTENPSEEEYLALCLVMLARGGAAASTALRQDRLSPPPPAPPVLKLAYKCSVCNKAFASYQALGGHKASHRKLGAAPGAEDSGASAVAPAPAASANSSSGRSHQCSVCHKSFASGQALGGHKRCHYDGGVSSSEGAAASSTTTATVHRDFDLNVPALPEFWSGTKFDDEVESPHPSKKPRALIIPATDDAAGATANSSS</sequence>
<evidence type="ECO:0000313" key="10">
    <source>
        <dbReference type="EMBL" id="KAG9440476.1"/>
    </source>
</evidence>